<feature type="transmembrane region" description="Helical" evidence="8">
    <location>
        <begin position="526"/>
        <end position="547"/>
    </location>
</feature>
<dbReference type="Proteomes" id="UP000516117">
    <property type="component" value="Chromosome"/>
</dbReference>
<evidence type="ECO:0000256" key="6">
    <source>
        <dbReference type="ARBA" id="ARBA00022989"/>
    </source>
</evidence>
<dbReference type="AlphaFoldDB" id="A0A7H0H5Y9"/>
<dbReference type="PANTHER" id="PTHR43357">
    <property type="entry name" value="INNER MEMBRANE ABC TRANSPORTER PERMEASE PROTEIN YDCV"/>
    <property type="match status" value="1"/>
</dbReference>
<evidence type="ECO:0000256" key="1">
    <source>
        <dbReference type="ARBA" id="ARBA00004429"/>
    </source>
</evidence>
<organism evidence="10 11">
    <name type="scientific">Tessaracoccus defluvii</name>
    <dbReference type="NCBI Taxonomy" id="1285901"/>
    <lineage>
        <taxon>Bacteria</taxon>
        <taxon>Bacillati</taxon>
        <taxon>Actinomycetota</taxon>
        <taxon>Actinomycetes</taxon>
        <taxon>Propionibacteriales</taxon>
        <taxon>Propionibacteriaceae</taxon>
        <taxon>Tessaracoccus</taxon>
    </lineage>
</organism>
<feature type="transmembrane region" description="Helical" evidence="8">
    <location>
        <begin position="355"/>
        <end position="374"/>
    </location>
</feature>
<keyword evidence="4" id="KW-0997">Cell inner membrane</keyword>
<evidence type="ECO:0000256" key="2">
    <source>
        <dbReference type="ARBA" id="ARBA00022448"/>
    </source>
</evidence>
<comment type="similarity">
    <text evidence="8">Belongs to the binding-protein-dependent transport system permease family.</text>
</comment>
<feature type="transmembrane region" description="Helical" evidence="8">
    <location>
        <begin position="109"/>
        <end position="129"/>
    </location>
</feature>
<evidence type="ECO:0000313" key="11">
    <source>
        <dbReference type="Proteomes" id="UP000516117"/>
    </source>
</evidence>
<keyword evidence="3" id="KW-1003">Cell membrane</keyword>
<feature type="domain" description="ABC transmembrane type-1" evidence="9">
    <location>
        <begin position="349"/>
        <end position="547"/>
    </location>
</feature>
<dbReference type="GO" id="GO:0055085">
    <property type="term" value="P:transmembrane transport"/>
    <property type="evidence" value="ECO:0007669"/>
    <property type="project" value="InterPro"/>
</dbReference>
<dbReference type="PANTHER" id="PTHR43357:SF4">
    <property type="entry name" value="INNER MEMBRANE ABC TRANSPORTER PERMEASE PROTEIN YDCV"/>
    <property type="match status" value="1"/>
</dbReference>
<dbReference type="Gene3D" id="1.10.3720.10">
    <property type="entry name" value="MetI-like"/>
    <property type="match status" value="2"/>
</dbReference>
<accession>A0A7H0H5Y9</accession>
<feature type="transmembrane region" description="Helical" evidence="8">
    <location>
        <begin position="245"/>
        <end position="264"/>
    </location>
</feature>
<dbReference type="SUPFAM" id="SSF161098">
    <property type="entry name" value="MetI-like"/>
    <property type="match status" value="2"/>
</dbReference>
<dbReference type="EMBL" id="CP060789">
    <property type="protein sequence ID" value="QNP55955.1"/>
    <property type="molecule type" value="Genomic_DNA"/>
</dbReference>
<evidence type="ECO:0000256" key="8">
    <source>
        <dbReference type="RuleBase" id="RU363032"/>
    </source>
</evidence>
<dbReference type="GO" id="GO:0005886">
    <property type="term" value="C:plasma membrane"/>
    <property type="evidence" value="ECO:0007669"/>
    <property type="project" value="UniProtKB-SubCell"/>
</dbReference>
<keyword evidence="7 8" id="KW-0472">Membrane</keyword>
<protein>
    <submittedName>
        <fullName evidence="10">Iron ABC transporter permease</fullName>
    </submittedName>
</protein>
<dbReference type="PROSITE" id="PS50928">
    <property type="entry name" value="ABC_TM1"/>
    <property type="match status" value="2"/>
</dbReference>
<feature type="domain" description="ABC transmembrane type-1" evidence="9">
    <location>
        <begin position="71"/>
        <end position="264"/>
    </location>
</feature>
<evidence type="ECO:0000256" key="3">
    <source>
        <dbReference type="ARBA" id="ARBA00022475"/>
    </source>
</evidence>
<name>A0A7H0H5Y9_9ACTN</name>
<evidence type="ECO:0000256" key="5">
    <source>
        <dbReference type="ARBA" id="ARBA00022692"/>
    </source>
</evidence>
<feature type="transmembrane region" description="Helical" evidence="8">
    <location>
        <begin position="295"/>
        <end position="318"/>
    </location>
</feature>
<keyword evidence="6 8" id="KW-1133">Transmembrane helix</keyword>
<proteinExistence type="inferred from homology"/>
<evidence type="ECO:0000259" key="9">
    <source>
        <dbReference type="PROSITE" id="PS50928"/>
    </source>
</evidence>
<keyword evidence="5 8" id="KW-0812">Transmembrane</keyword>
<dbReference type="InterPro" id="IPR035906">
    <property type="entry name" value="MetI-like_sf"/>
</dbReference>
<sequence>MAPAVDRRDRLSRLAWRASWVTAALVPAAFLTVFFAWPAAALILRGFFDGGSFDPGALGRVFTSTRTWRAIGFTLWSATASTVLCLALGVPGAWLLYRRRFRGVTALRTAVTIPFVLPTVVVGVAFGSLLRPDGLLGGLGLDGTAAPIIAALVFFNYSVAVRTIGTLWERLDPRLAQAAATLGASQLRVLFTVTLPALGPALVSAASLVFLFSASSYGIVMVLGQTRYESIETQIWFLTTQLLDLRGAAALSITQLIIVTAALWSSSRTQARLTAALRLQPAGSGSTPLRLPRDIVALGITLGVALLLIGLPLVNLAWRSLHRGGGLTTANYADLVTGSVAGSTLPAALATSLVTALAATAIAVPLGLIVALVASRRPRAAAGRRALSTLEALFLLPLGVSAVTVGFGYLITLNRPPLDLRSSVVLIPIAQAVVALPLVVRSLLPVLRAIDPRQLEAAATLGSPPLAVLARVELPHLWRGLGLAVGFAFATSLGEFGATSFLARPDNPTLPVLIFRLFGRPGAESYGMALAASVLLAALAGLTMAAAERLRPKEVAAW</sequence>
<dbReference type="KEGG" id="tdf:H9L22_18045"/>
<feature type="transmembrane region" description="Helical" evidence="8">
    <location>
        <begin position="481"/>
        <end position="503"/>
    </location>
</feature>
<evidence type="ECO:0000256" key="4">
    <source>
        <dbReference type="ARBA" id="ARBA00022519"/>
    </source>
</evidence>
<evidence type="ECO:0000256" key="7">
    <source>
        <dbReference type="ARBA" id="ARBA00023136"/>
    </source>
</evidence>
<keyword evidence="2 8" id="KW-0813">Transport</keyword>
<dbReference type="Pfam" id="PF00528">
    <property type="entry name" value="BPD_transp_1"/>
    <property type="match status" value="1"/>
</dbReference>
<feature type="transmembrane region" description="Helical" evidence="8">
    <location>
        <begin position="423"/>
        <end position="444"/>
    </location>
</feature>
<keyword evidence="11" id="KW-1185">Reference proteome</keyword>
<dbReference type="InterPro" id="IPR000515">
    <property type="entry name" value="MetI-like"/>
</dbReference>
<dbReference type="CDD" id="cd06261">
    <property type="entry name" value="TM_PBP2"/>
    <property type="match status" value="2"/>
</dbReference>
<evidence type="ECO:0000313" key="10">
    <source>
        <dbReference type="EMBL" id="QNP55955.1"/>
    </source>
</evidence>
<feature type="transmembrane region" description="Helical" evidence="8">
    <location>
        <begin position="386"/>
        <end position="411"/>
    </location>
</feature>
<reference evidence="10 11" key="1">
    <citation type="submission" date="2020-08" db="EMBL/GenBank/DDBJ databases">
        <title>Genome sequence of Tessaracoccus defluvii JCM 17540T.</title>
        <authorList>
            <person name="Hyun D.-W."/>
            <person name="Bae J.-W."/>
        </authorList>
    </citation>
    <scope>NUCLEOTIDE SEQUENCE [LARGE SCALE GENOMIC DNA]</scope>
    <source>
        <strain evidence="10 11">JCM 17540</strain>
    </source>
</reference>
<feature type="transmembrane region" description="Helical" evidence="8">
    <location>
        <begin position="68"/>
        <end position="97"/>
    </location>
</feature>
<comment type="subcellular location">
    <subcellularLocation>
        <location evidence="1">Cell inner membrane</location>
        <topology evidence="1">Multi-pass membrane protein</topology>
    </subcellularLocation>
    <subcellularLocation>
        <location evidence="8">Cell membrane</location>
        <topology evidence="8">Multi-pass membrane protein</topology>
    </subcellularLocation>
</comment>
<feature type="transmembrane region" description="Helical" evidence="8">
    <location>
        <begin position="20"/>
        <end position="48"/>
    </location>
</feature>
<gene>
    <name evidence="10" type="ORF">H9L22_18045</name>
</gene>